<sequence>MNLSRYISFYEEVTIVLSESDIDDILAIHSLPVSIESEHLVFDRALVKQFTLTLPKSDQPRALSLLLDFSTVIDTDSTKCEFSVCLRQLVAIGYFMPQLLRRNQMKFLDSVKIILERISHEYPTKKHFAHQYSAAIAFVLSPLAKRMTDVDISNPLYSTYQDIIELLLNLYTNDGFLTPKGMPRIVPFFFNSLDSFSSENQEPFTDTQNQILNNLLILLNKFIEKFQNIVVNFSYVVRTIFKIISNKQLLLEQRESLLTLLISILNTDHDVAEIVYNEENMEKMGKFVANTIKLIKLPVDEEKINQIFVHNFNKENILTGKYEKICHAIERTFEKDIPITPINQRTRTPNEKVHLVVPDLVGNNMKMSQFISQLMQLSYDESHTFRNEFHKYLIRGICSDQELNDFPIFTYFLITWVYKFMENSTAQIMKTFHEEKLYINLYKGAFFQLNDESLQDFILKVILLLTEKYHVDEPYFLSDLLIFVCDCLKMLNINQKILDCLIKCAIKTPSTFVNACKISQIAPNLSHILHELLALNISDKNEQLSSTRKTIILFIDKLDYLPIIFQYFFDNIEYVNAILTHFYDDSTLEFAATQMLLFFEQFTAKSDVFVSVIKFFSNFEMTKPTLLKLLDCCSHGFEANPYEIANLFDNTSILDILVESAVKLDCEVALSILLSIFQKMTDQRFQFSFKFDIFLKIEHLIDEQFDPSSLWQIVFNDDKGMTEPRKIKNSSPISLLFAISIKRKEIIKFIDFISECIKNDNYIMYDLASSELPARLIKFISEFRTKNCENEEFNKVLEFFLKISLASLKSSDLCSFFRLCTSLPGHKRPFFTLKIINMIKSVLDVRRKAPVTFFDLSGDKTHIQLPDIPIDLINKGFTFYLDIKFLRANFTGTIFEFSSNSCIISVSWENDTFSFLIKKGRQSMTHQWKVNMICNRFIPLAFNWLPKKLEFYAFNQKTIFPHKEIVYSEPFSHFQAMKNVPCQIYRIFVSKRFFTNQEVALLSQLPACPVTSFHSSEAYRFSKKFTRLFHPSIATDFHFLFNAAISSNFFAVNIVDDSTMRITGRIITTEPQPLLLLDTIGGISLLLPFFGQIEQPMIDGYKFDPEILPTLLLLLSSIFDNSLQHQRQFRTGEGPKILAFLLSLISLKNLQSEATINAFCKLFKSSMFIPLALQIMDSIVFNFKLWIYLPVETQLKIYKMFHDLIIDRVNQFKKSYQIGYNISKFLMLTRLYFWDNITNKKICLADEPKININDNIEEGRRPTDCSPIRSFFWDIIKNIQEVRYDDIDLLVSFCCDALDLDFAKEALTLFSYYLQQKNEVVTSYMNKENSFVSFFNMFKVPDPIVLYKVLQIYIGIEPAFLKPFTETEWDNGIILEIAAKSINLDFIKFLQKKMIKTRADHLSAYDTANLMIENPRFIPLYLMALQSLDENNMMKYFDLIDDLMRIDNYLLQGNWDYPFLLLIMAQMPSDYGEISQISQNCIELVTFLYTKSVRGKNPKSQFFGLQNFVQLMSYKSKKDFSYIIRRIYIEFLKKENPDDRPYTLIEIKTLIQLYLQIIEFLMIIPKFEETGNQTNYSFQELYRLMESGMTQDDALNYSYTTRSSDGEWKDKELVSLLIDSIMSRCIEITTLKDKTTGKNKDSLHPIELLGLLIQFGLGFTNCRDFIDFAEKSLNIFLTLEHIRTPVKKSILHIFFGLVKASENGLQKGNKENLESLFKISKSYSEYLQKEVKVTIPQTDKVDDFSVDVFSPINEAQTAAEVKISKLTRAEIVKKETAIFQLAYSLTNKVQLIKPLKPGEMSKEVFLRNNLEQFALMRKNESTRSMKKYKKLFRNLSSENGPWQTPEIEVNAHRRLDPRCYNFCRFFMKPNFKFSDHKDASLLRDMKNYNEAQDAYQKEFAKMKLLEFKGDLALVAADKQNLRGANTITDSVLLKCDARFVTMKVVYSGKIAVTQSAIFFDCAEKFVQIQLESITKVFLRRYLLLDSALEIFTASKKSYFFDFAAEQRNLLLDELSERNLSNIKFLQLKEDDILPLLNKATHNWQIGRITNFEYLLKLNKYAGRTYHDLSQYPVFPWIISDYSSDELDLTKPESFRDLSKPMGALTEDRLRELRARADSGFDELSSYMYGAFYSSAAVVIGYMIRMEPFTTLHVKLQNDRFDHGDRLFESLPRAWESASSTLMDYRELIPEFFYFPDFLVNENNLDLGIFTKTNEKINDVILPKWASSPIDFISKNREALETPFVTLSLPAWINLIFGPRSRMPLAKEHNNVFHPYYYETAAIGKTGKDLEIVREYAACFGSAPKQLFFDDPPQRSISPISFQNAFFGEEKTVVLSEKPIISLSPDSGNNIALTSDLDFHMGSQAKGHLQLRIPTELEDIAYEGQIAAVSSHSAVVALPWDYAVYVFNFEGVNVEPMFISRIHNKKISALAMSENYIASGSKDCTIRIWDNRKMKNLHFIAKHRAMISAIELNQKLRICAAASTDGYVSVNSLVSGESLCGTYVDLESPSIISISNFGSIVVVQNGPTSGCKTVVLDQNLKQICRKKFSSSWRVAKVISWNDGCEYIAAAMNDKKIRFFKLPFLTPLNSMIETNYNVRCLAFHRDQMRMLVGDENGCVHCHRFIQ</sequence>
<comment type="caution">
    <text evidence="4">The sequence shown here is derived from an EMBL/GenBank/DDBJ whole genome shotgun (WGS) entry which is preliminary data.</text>
</comment>
<proteinExistence type="predicted"/>
<dbReference type="Proteomes" id="UP000179807">
    <property type="component" value="Unassembled WGS sequence"/>
</dbReference>
<dbReference type="InterPro" id="IPR050865">
    <property type="entry name" value="BEACH_Domain"/>
</dbReference>
<dbReference type="RefSeq" id="XP_068346079.1">
    <property type="nucleotide sequence ID" value="XM_068496439.1"/>
</dbReference>
<dbReference type="Pfam" id="PF00400">
    <property type="entry name" value="WD40"/>
    <property type="match status" value="1"/>
</dbReference>
<dbReference type="VEuPathDB" id="TrichDB:TRFO_12118"/>
<evidence type="ECO:0000256" key="1">
    <source>
        <dbReference type="PROSITE-ProRule" id="PRU00221"/>
    </source>
</evidence>
<dbReference type="PROSITE" id="PS50294">
    <property type="entry name" value="WD_REPEATS_REGION"/>
    <property type="match status" value="1"/>
</dbReference>
<dbReference type="PANTHER" id="PTHR13743:SF112">
    <property type="entry name" value="BEACH DOMAIN-CONTAINING PROTEIN"/>
    <property type="match status" value="1"/>
</dbReference>
<dbReference type="OrthoDB" id="26681at2759"/>
<keyword evidence="1" id="KW-0853">WD repeat</keyword>
<evidence type="ECO:0000259" key="3">
    <source>
        <dbReference type="PROSITE" id="PS51783"/>
    </source>
</evidence>
<dbReference type="Pfam" id="PF14844">
    <property type="entry name" value="PH_BEACH"/>
    <property type="match status" value="1"/>
</dbReference>
<dbReference type="SUPFAM" id="SSF81837">
    <property type="entry name" value="BEACH domain"/>
    <property type="match status" value="1"/>
</dbReference>
<evidence type="ECO:0000313" key="4">
    <source>
        <dbReference type="EMBL" id="OHS92942.1"/>
    </source>
</evidence>
<organism evidence="4 5">
    <name type="scientific">Tritrichomonas foetus</name>
    <dbReference type="NCBI Taxonomy" id="1144522"/>
    <lineage>
        <taxon>Eukaryota</taxon>
        <taxon>Metamonada</taxon>
        <taxon>Parabasalia</taxon>
        <taxon>Tritrichomonadida</taxon>
        <taxon>Tritrichomonadidae</taxon>
        <taxon>Tritrichomonas</taxon>
    </lineage>
</organism>
<dbReference type="Pfam" id="PF15787">
    <property type="entry name" value="DUF4704"/>
    <property type="match status" value="1"/>
</dbReference>
<accession>A0A1J4IZW2</accession>
<dbReference type="Gene3D" id="2.30.29.30">
    <property type="entry name" value="Pleckstrin-homology domain (PH domain)/Phosphotyrosine-binding domain (PTB)"/>
    <property type="match status" value="1"/>
</dbReference>
<protein>
    <recommendedName>
        <fullName evidence="6">Beige/BEACH domain containing protein</fullName>
    </recommendedName>
</protein>
<evidence type="ECO:0000313" key="5">
    <source>
        <dbReference type="Proteomes" id="UP000179807"/>
    </source>
</evidence>
<evidence type="ECO:0000259" key="2">
    <source>
        <dbReference type="PROSITE" id="PS50197"/>
    </source>
</evidence>
<dbReference type="PROSITE" id="PS50197">
    <property type="entry name" value="BEACH"/>
    <property type="match status" value="1"/>
</dbReference>
<dbReference type="SUPFAM" id="SSF50729">
    <property type="entry name" value="PH domain-like"/>
    <property type="match status" value="1"/>
</dbReference>
<dbReference type="InterPro" id="IPR000409">
    <property type="entry name" value="BEACH_dom"/>
</dbReference>
<dbReference type="PANTHER" id="PTHR13743">
    <property type="entry name" value="BEIGE/BEACH-RELATED"/>
    <property type="match status" value="1"/>
</dbReference>
<dbReference type="InterPro" id="IPR015943">
    <property type="entry name" value="WD40/YVTN_repeat-like_dom_sf"/>
</dbReference>
<dbReference type="EMBL" id="MLAK01001448">
    <property type="protein sequence ID" value="OHS92942.1"/>
    <property type="molecule type" value="Genomic_DNA"/>
</dbReference>
<keyword evidence="5" id="KW-1185">Reference proteome</keyword>
<dbReference type="InterPro" id="IPR011993">
    <property type="entry name" value="PH-like_dom_sf"/>
</dbReference>
<dbReference type="SMART" id="SM00320">
    <property type="entry name" value="WD40"/>
    <property type="match status" value="4"/>
</dbReference>
<name>A0A1J4IZW2_9EUKA</name>
<dbReference type="SMART" id="SM01026">
    <property type="entry name" value="Beach"/>
    <property type="match status" value="1"/>
</dbReference>
<dbReference type="InterPro" id="IPR031570">
    <property type="entry name" value="NBEA/BDCP_DUF4704"/>
</dbReference>
<dbReference type="GeneID" id="94831143"/>
<dbReference type="Pfam" id="PF02138">
    <property type="entry name" value="Beach"/>
    <property type="match status" value="1"/>
</dbReference>
<dbReference type="PROSITE" id="PS50082">
    <property type="entry name" value="WD_REPEATS_2"/>
    <property type="match status" value="1"/>
</dbReference>
<feature type="domain" description="BEACH-type PH" evidence="3">
    <location>
        <begin position="1926"/>
        <end position="2015"/>
    </location>
</feature>
<evidence type="ECO:0008006" key="6">
    <source>
        <dbReference type="Google" id="ProtNLM"/>
    </source>
</evidence>
<dbReference type="Gene3D" id="1.10.1540.10">
    <property type="entry name" value="BEACH domain"/>
    <property type="match status" value="1"/>
</dbReference>
<dbReference type="InterPro" id="IPR036322">
    <property type="entry name" value="WD40_repeat_dom_sf"/>
</dbReference>
<feature type="domain" description="BEACH" evidence="2">
    <location>
        <begin position="2028"/>
        <end position="2314"/>
    </location>
</feature>
<dbReference type="SUPFAM" id="SSF50978">
    <property type="entry name" value="WD40 repeat-like"/>
    <property type="match status" value="1"/>
</dbReference>
<dbReference type="InterPro" id="IPR023362">
    <property type="entry name" value="PH-BEACH_dom"/>
</dbReference>
<dbReference type="PROSITE" id="PS51783">
    <property type="entry name" value="PH_BEACH"/>
    <property type="match status" value="1"/>
</dbReference>
<gene>
    <name evidence="4" type="ORF">TRFO_12118</name>
</gene>
<dbReference type="InterPro" id="IPR036372">
    <property type="entry name" value="BEACH_dom_sf"/>
</dbReference>
<dbReference type="CDD" id="cd06071">
    <property type="entry name" value="Beach"/>
    <property type="match status" value="1"/>
</dbReference>
<feature type="repeat" description="WD" evidence="1">
    <location>
        <begin position="2419"/>
        <end position="2458"/>
    </location>
</feature>
<dbReference type="Gene3D" id="2.130.10.10">
    <property type="entry name" value="YVTN repeat-like/Quinoprotein amine dehydrogenase"/>
    <property type="match status" value="1"/>
</dbReference>
<dbReference type="InterPro" id="IPR001680">
    <property type="entry name" value="WD40_rpt"/>
</dbReference>
<reference evidence="4" key="1">
    <citation type="submission" date="2016-10" db="EMBL/GenBank/DDBJ databases">
        <authorList>
            <person name="Benchimol M."/>
            <person name="Almeida L.G."/>
            <person name="Vasconcelos A.T."/>
            <person name="Perreira-Neves A."/>
            <person name="Rosa I.A."/>
            <person name="Tasca T."/>
            <person name="Bogo M.R."/>
            <person name="de Souza W."/>
        </authorList>
    </citation>
    <scope>NUCLEOTIDE SEQUENCE [LARGE SCALE GENOMIC DNA]</scope>
    <source>
        <strain evidence="4">K</strain>
    </source>
</reference>